<protein>
    <submittedName>
        <fullName evidence="4">Diguanylate cyclase</fullName>
    </submittedName>
</protein>
<dbReference type="InterPro" id="IPR052155">
    <property type="entry name" value="Biofilm_reg_signaling"/>
</dbReference>
<dbReference type="SUPFAM" id="SSF55785">
    <property type="entry name" value="PYP-like sensor domain (PAS domain)"/>
    <property type="match status" value="1"/>
</dbReference>
<feature type="domain" description="GGDEF" evidence="3">
    <location>
        <begin position="199"/>
        <end position="324"/>
    </location>
</feature>
<dbReference type="Pfam" id="PF00990">
    <property type="entry name" value="GGDEF"/>
    <property type="match status" value="1"/>
</dbReference>
<evidence type="ECO:0000259" key="2">
    <source>
        <dbReference type="PROSITE" id="PS50113"/>
    </source>
</evidence>
<dbReference type="InterPro" id="IPR000160">
    <property type="entry name" value="GGDEF_dom"/>
</dbReference>
<dbReference type="CDD" id="cd01949">
    <property type="entry name" value="GGDEF"/>
    <property type="match status" value="1"/>
</dbReference>
<dbReference type="InterPro" id="IPR029787">
    <property type="entry name" value="Nucleotide_cyclase"/>
</dbReference>
<dbReference type="SMART" id="SM00091">
    <property type="entry name" value="PAS"/>
    <property type="match status" value="1"/>
</dbReference>
<dbReference type="Proteomes" id="UP000468828">
    <property type="component" value="Unassembled WGS sequence"/>
</dbReference>
<feature type="domain" description="PAS" evidence="1">
    <location>
        <begin position="50"/>
        <end position="114"/>
    </location>
</feature>
<proteinExistence type="predicted"/>
<dbReference type="SUPFAM" id="SSF55073">
    <property type="entry name" value="Nucleotide cyclase"/>
    <property type="match status" value="1"/>
</dbReference>
<dbReference type="InterPro" id="IPR000014">
    <property type="entry name" value="PAS"/>
</dbReference>
<dbReference type="InterPro" id="IPR013656">
    <property type="entry name" value="PAS_4"/>
</dbReference>
<name>A0A6P0EWH5_9ACTN</name>
<feature type="domain" description="PAC" evidence="2">
    <location>
        <begin position="117"/>
        <end position="169"/>
    </location>
</feature>
<accession>A0A6P0EWH5</accession>
<dbReference type="PROSITE" id="PS50113">
    <property type="entry name" value="PAC"/>
    <property type="match status" value="1"/>
</dbReference>
<dbReference type="NCBIfam" id="TIGR00254">
    <property type="entry name" value="GGDEF"/>
    <property type="match status" value="1"/>
</dbReference>
<reference evidence="4 6" key="1">
    <citation type="submission" date="2020-01" db="EMBL/GenBank/DDBJ databases">
        <title>the WGS Modestobacter muralis CPCC 204518.</title>
        <authorList>
            <person name="Jiang Z."/>
        </authorList>
    </citation>
    <scope>NUCLEOTIDE SEQUENCE [LARGE SCALE GENOMIC DNA]</scope>
    <source>
        <strain evidence="4 6">DSM 100205</strain>
    </source>
</reference>
<evidence type="ECO:0000313" key="5">
    <source>
        <dbReference type="EMBL" id="NEN50365.1"/>
    </source>
</evidence>
<dbReference type="InterPro" id="IPR035965">
    <property type="entry name" value="PAS-like_dom_sf"/>
</dbReference>
<dbReference type="EMBL" id="JAAGWH010000013">
    <property type="protein sequence ID" value="NEK93598.1"/>
    <property type="molecule type" value="Genomic_DNA"/>
</dbReference>
<gene>
    <name evidence="5" type="ORF">G3R41_05330</name>
    <name evidence="4" type="ORF">GCU67_05330</name>
</gene>
<dbReference type="AlphaFoldDB" id="A0A6P0EWH5"/>
<dbReference type="Gene3D" id="3.30.450.20">
    <property type="entry name" value="PAS domain"/>
    <property type="match status" value="1"/>
</dbReference>
<evidence type="ECO:0000313" key="6">
    <source>
        <dbReference type="Proteomes" id="UP000468828"/>
    </source>
</evidence>
<dbReference type="Gene3D" id="3.30.70.270">
    <property type="match status" value="1"/>
</dbReference>
<evidence type="ECO:0000259" key="3">
    <source>
        <dbReference type="PROSITE" id="PS50887"/>
    </source>
</evidence>
<dbReference type="NCBIfam" id="TIGR00229">
    <property type="entry name" value="sensory_box"/>
    <property type="match status" value="1"/>
</dbReference>
<reference evidence="5 7" key="2">
    <citation type="submission" date="2020-02" db="EMBL/GenBank/DDBJ databases">
        <title>The WGS of Modestobacter muralis DSM 100205.</title>
        <authorList>
            <person name="Jiang Z."/>
        </authorList>
    </citation>
    <scope>NUCLEOTIDE SEQUENCE [LARGE SCALE GENOMIC DNA]</scope>
    <source>
        <strain evidence="5 7">DSM 100205</strain>
    </source>
</reference>
<dbReference type="PANTHER" id="PTHR44757">
    <property type="entry name" value="DIGUANYLATE CYCLASE DGCP"/>
    <property type="match status" value="1"/>
</dbReference>
<keyword evidence="6" id="KW-1185">Reference proteome</keyword>
<organism evidence="4 6">
    <name type="scientific">Modestobacter muralis</name>
    <dbReference type="NCBI Taxonomy" id="1608614"/>
    <lineage>
        <taxon>Bacteria</taxon>
        <taxon>Bacillati</taxon>
        <taxon>Actinomycetota</taxon>
        <taxon>Actinomycetes</taxon>
        <taxon>Geodermatophilales</taxon>
        <taxon>Geodermatophilaceae</taxon>
        <taxon>Modestobacter</taxon>
    </lineage>
</organism>
<sequence length="324" mass="34030">MSTGARLGVHPAVARASEVTAVRAPAVPGSRRSTGHGRSSVVPGDLTSAIVGATTALVAMVDGGGRILLANPAMQRFTGRPEAALLGRPFWEVYVIPEDVPRAQRAVAAALSGGASFLEEADWVRADGVWRRMSMQNSVVTDESGRPYAIAIVAIDVTEQRAREDQVHREATTDALTGTSNRRGLFDALHVHLQSGVGAGCAVLFCDVDDFKAVNDQHGHARGDQLLVEVASRLGEFAGSGGLVARLGGDEFVLLLPGLDESEVPGLVGRVQRRMQEPLDTGSTQLLVSVSIGGVSGHPGEDPDAVLALADRSMYLRKSSRTAT</sequence>
<dbReference type="PROSITE" id="PS50112">
    <property type="entry name" value="PAS"/>
    <property type="match status" value="1"/>
</dbReference>
<dbReference type="Proteomes" id="UP000471152">
    <property type="component" value="Unassembled WGS sequence"/>
</dbReference>
<dbReference type="SMART" id="SM00267">
    <property type="entry name" value="GGDEF"/>
    <property type="match status" value="1"/>
</dbReference>
<dbReference type="PANTHER" id="PTHR44757:SF2">
    <property type="entry name" value="BIOFILM ARCHITECTURE MAINTENANCE PROTEIN MBAA"/>
    <property type="match status" value="1"/>
</dbReference>
<comment type="caution">
    <text evidence="4">The sequence shown here is derived from an EMBL/GenBank/DDBJ whole genome shotgun (WGS) entry which is preliminary data.</text>
</comment>
<dbReference type="Pfam" id="PF08448">
    <property type="entry name" value="PAS_4"/>
    <property type="match status" value="1"/>
</dbReference>
<evidence type="ECO:0000313" key="4">
    <source>
        <dbReference type="EMBL" id="NEK93598.1"/>
    </source>
</evidence>
<dbReference type="CDD" id="cd00130">
    <property type="entry name" value="PAS"/>
    <property type="match status" value="1"/>
</dbReference>
<dbReference type="InterPro" id="IPR043128">
    <property type="entry name" value="Rev_trsase/Diguanyl_cyclase"/>
</dbReference>
<evidence type="ECO:0000259" key="1">
    <source>
        <dbReference type="PROSITE" id="PS50112"/>
    </source>
</evidence>
<evidence type="ECO:0000313" key="7">
    <source>
        <dbReference type="Proteomes" id="UP000471152"/>
    </source>
</evidence>
<dbReference type="InterPro" id="IPR000700">
    <property type="entry name" value="PAS-assoc_C"/>
</dbReference>
<dbReference type="EMBL" id="JAAGWB010000013">
    <property type="protein sequence ID" value="NEN50365.1"/>
    <property type="molecule type" value="Genomic_DNA"/>
</dbReference>
<dbReference type="PROSITE" id="PS50887">
    <property type="entry name" value="GGDEF"/>
    <property type="match status" value="1"/>
</dbReference>